<evidence type="ECO:0000313" key="1">
    <source>
        <dbReference type="EMBL" id="CAE8630317.1"/>
    </source>
</evidence>
<dbReference type="EMBL" id="CAJNNV010029849">
    <property type="protein sequence ID" value="CAE8630317.1"/>
    <property type="molecule type" value="Genomic_DNA"/>
</dbReference>
<evidence type="ECO:0000313" key="2">
    <source>
        <dbReference type="Proteomes" id="UP000654075"/>
    </source>
</evidence>
<name>A0A813GYF4_POLGL</name>
<accession>A0A813GYF4</accession>
<dbReference type="AlphaFoldDB" id="A0A813GYF4"/>
<dbReference type="Proteomes" id="UP000654075">
    <property type="component" value="Unassembled WGS sequence"/>
</dbReference>
<keyword evidence="2" id="KW-1185">Reference proteome</keyword>
<comment type="caution">
    <text evidence="1">The sequence shown here is derived from an EMBL/GenBank/DDBJ whole genome shotgun (WGS) entry which is preliminary data.</text>
</comment>
<organism evidence="1 2">
    <name type="scientific">Polarella glacialis</name>
    <name type="common">Dinoflagellate</name>
    <dbReference type="NCBI Taxonomy" id="89957"/>
    <lineage>
        <taxon>Eukaryota</taxon>
        <taxon>Sar</taxon>
        <taxon>Alveolata</taxon>
        <taxon>Dinophyceae</taxon>
        <taxon>Suessiales</taxon>
        <taxon>Suessiaceae</taxon>
        <taxon>Polarella</taxon>
    </lineage>
</organism>
<feature type="non-terminal residue" evidence="1">
    <location>
        <position position="115"/>
    </location>
</feature>
<sequence length="115" mass="12865">MALRWAPELPAVGMAGVLRGWTPKPQRCELEQLELWDPAPRWEGASGPLYRLPLSAYFSRAAEDELLDDPDATYELCPAALLLAVLARAAREQVRSQIRGELGELYRESSGNWRG</sequence>
<reference evidence="1" key="1">
    <citation type="submission" date="2021-02" db="EMBL/GenBank/DDBJ databases">
        <authorList>
            <person name="Dougan E. K."/>
            <person name="Rhodes N."/>
            <person name="Thang M."/>
            <person name="Chan C."/>
        </authorList>
    </citation>
    <scope>NUCLEOTIDE SEQUENCE</scope>
</reference>
<proteinExistence type="predicted"/>
<gene>
    <name evidence="1" type="ORF">PGLA1383_LOCUS46698</name>
</gene>
<protein>
    <submittedName>
        <fullName evidence="1">Uncharacterized protein</fullName>
    </submittedName>
</protein>